<name>A0A328UB48_9BACL</name>
<dbReference type="Proteomes" id="UP000249260">
    <property type="component" value="Unassembled WGS sequence"/>
</dbReference>
<accession>A0A328UB48</accession>
<keyword evidence="1" id="KW-0723">Serine/threonine-protein kinase</keyword>
<dbReference type="EMBL" id="QLUW01000001">
    <property type="protein sequence ID" value="RAP78135.1"/>
    <property type="molecule type" value="Genomic_DNA"/>
</dbReference>
<gene>
    <name evidence="1" type="ORF">DL346_06785</name>
</gene>
<sequence>MSYTKYGIRPELVERVKVKMKNPVMKDRVKMLLNGVTKYDLQDRTKVKKLIRTSAGILQENLTEQQEDQLIAFVIGQKIDPSNTLHLIKLWAMFR</sequence>
<protein>
    <submittedName>
        <fullName evidence="1">Serine/threonine protein kinase</fullName>
    </submittedName>
</protein>
<keyword evidence="1" id="KW-0418">Kinase</keyword>
<comment type="caution">
    <text evidence="1">The sequence shown here is derived from an EMBL/GenBank/DDBJ whole genome shotgun (WGS) entry which is preliminary data.</text>
</comment>
<evidence type="ECO:0000313" key="2">
    <source>
        <dbReference type="Proteomes" id="UP000249260"/>
    </source>
</evidence>
<keyword evidence="1" id="KW-0808">Transferase</keyword>
<reference evidence="1 2" key="1">
    <citation type="submission" date="2018-06" db="EMBL/GenBank/DDBJ databases">
        <title>Paenibacillus montanisoli sp. nov., isolated from mountain area soil.</title>
        <authorList>
            <person name="Wu M."/>
        </authorList>
    </citation>
    <scope>NUCLEOTIDE SEQUENCE [LARGE SCALE GENOMIC DNA]</scope>
    <source>
        <strain evidence="1 2">RA17</strain>
    </source>
</reference>
<dbReference type="AlphaFoldDB" id="A0A328UB48"/>
<dbReference type="GO" id="GO:0004674">
    <property type="term" value="F:protein serine/threonine kinase activity"/>
    <property type="evidence" value="ECO:0007669"/>
    <property type="project" value="UniProtKB-KW"/>
</dbReference>
<dbReference type="InterPro" id="IPR025942">
    <property type="entry name" value="SpoVIF"/>
</dbReference>
<dbReference type="Pfam" id="PF14069">
    <property type="entry name" value="SpoVIF"/>
    <property type="match status" value="1"/>
</dbReference>
<dbReference type="RefSeq" id="WP_112881259.1">
    <property type="nucleotide sequence ID" value="NZ_QLUW01000001.1"/>
</dbReference>
<proteinExistence type="predicted"/>
<dbReference type="OrthoDB" id="2623024at2"/>
<evidence type="ECO:0000313" key="1">
    <source>
        <dbReference type="EMBL" id="RAP78135.1"/>
    </source>
</evidence>
<organism evidence="1 2">
    <name type="scientific">Paenibacillus montanisoli</name>
    <dbReference type="NCBI Taxonomy" id="2081970"/>
    <lineage>
        <taxon>Bacteria</taxon>
        <taxon>Bacillati</taxon>
        <taxon>Bacillota</taxon>
        <taxon>Bacilli</taxon>
        <taxon>Bacillales</taxon>
        <taxon>Paenibacillaceae</taxon>
        <taxon>Paenibacillus</taxon>
    </lineage>
</organism>
<keyword evidence="2" id="KW-1185">Reference proteome</keyword>